<evidence type="ECO:0000256" key="2">
    <source>
        <dbReference type="ARBA" id="ARBA00023277"/>
    </source>
</evidence>
<accession>A0ABS9X2R8</accession>
<comment type="pathway">
    <text evidence="3">Amino-sugar metabolism; N-acetylmuramate degradation.</text>
</comment>
<dbReference type="Pfam" id="PF22645">
    <property type="entry name" value="GKRP_SIS_N"/>
    <property type="match status" value="1"/>
</dbReference>
<comment type="similarity">
    <text evidence="3">Belongs to the GCKR-like family. MurNAc-6-P etherase subfamily.</text>
</comment>
<dbReference type="InterPro" id="IPR046348">
    <property type="entry name" value="SIS_dom_sf"/>
</dbReference>
<dbReference type="PROSITE" id="PS01272">
    <property type="entry name" value="GCKR"/>
    <property type="match status" value="1"/>
</dbReference>
<dbReference type="CDD" id="cd05007">
    <property type="entry name" value="SIS_Etherase"/>
    <property type="match status" value="1"/>
</dbReference>
<gene>
    <name evidence="3 5" type="primary">murQ</name>
    <name evidence="5" type="ORF">L3081_15525</name>
</gene>
<dbReference type="Proteomes" id="UP001139646">
    <property type="component" value="Unassembled WGS sequence"/>
</dbReference>
<dbReference type="PROSITE" id="PS51464">
    <property type="entry name" value="SIS"/>
    <property type="match status" value="1"/>
</dbReference>
<feature type="active site" description="Proton donor" evidence="3">
    <location>
        <position position="96"/>
    </location>
</feature>
<dbReference type="InterPro" id="IPR040190">
    <property type="entry name" value="MURQ/GCKR"/>
</dbReference>
<keyword evidence="1 3" id="KW-0456">Lyase</keyword>
<dbReference type="EC" id="4.2.1.126" evidence="3"/>
<dbReference type="NCBIfam" id="NF003915">
    <property type="entry name" value="PRK05441.1"/>
    <property type="match status" value="1"/>
</dbReference>
<sequence length="313" mass="33765">MNEYSKDKQSQLLDELTRISTESQNKETLDIDLLDAKGILEKINFEDQKVANVVKNIIPQIASAVDEIVKAFEKGGRLIYIGAGTSGRLGILDAVECPPTFSVSDQKVIGIIAGGNQAIHKAVEGAEDNELLAIEDLKQIELSAKDVLVGIAASGRTPYVISAMHYGKSVGAKVVGLSCSYNGEFEQANDINLCAVVGAEVLTGSTRMKSGTAQKLILNMLSTASMIRSGKSYKNLMIDVNASNEKLYARAVRIVMQATDCNYSCAKNALEKSENNAKLATLMILTGLNLEQATTCLDDHSGFLREAVQKFEH</sequence>
<dbReference type="Gene3D" id="3.40.50.10490">
    <property type="entry name" value="Glucose-6-phosphate isomerase like protein, domain 1"/>
    <property type="match status" value="1"/>
</dbReference>
<reference evidence="5" key="1">
    <citation type="submission" date="2022-01" db="EMBL/GenBank/DDBJ databases">
        <title>Colwellia maritima, isolated from seawater.</title>
        <authorList>
            <person name="Kristyanto S."/>
            <person name="Jung J."/>
            <person name="Jeon C.O."/>
        </authorList>
    </citation>
    <scope>NUCLEOTIDE SEQUENCE</scope>
    <source>
        <strain evidence="5">MSW7</strain>
    </source>
</reference>
<protein>
    <recommendedName>
        <fullName evidence="3">N-acetylmuramic acid 6-phosphate etherase</fullName>
        <shortName evidence="3">MurNAc-6-P etherase</shortName>
        <ecNumber evidence="3">4.2.1.126</ecNumber>
    </recommendedName>
    <alternativeName>
        <fullName evidence="3">N-acetylmuramic acid 6-phosphate hydrolase</fullName>
    </alternativeName>
    <alternativeName>
        <fullName evidence="3">N-acetylmuramic acid 6-phosphate lyase</fullName>
    </alternativeName>
</protein>
<evidence type="ECO:0000313" key="6">
    <source>
        <dbReference type="Proteomes" id="UP001139646"/>
    </source>
</evidence>
<dbReference type="HAMAP" id="MF_00068">
    <property type="entry name" value="MurQ"/>
    <property type="match status" value="1"/>
</dbReference>
<dbReference type="EMBL" id="JAKKSL010000002">
    <property type="protein sequence ID" value="MCI2284542.1"/>
    <property type="molecule type" value="Genomic_DNA"/>
</dbReference>
<keyword evidence="6" id="KW-1185">Reference proteome</keyword>
<comment type="pathway">
    <text evidence="3">Cell wall biogenesis; peptidoglycan recycling.</text>
</comment>
<comment type="caution">
    <text evidence="5">The sequence shown here is derived from an EMBL/GenBank/DDBJ whole genome shotgun (WGS) entry which is preliminary data.</text>
</comment>
<dbReference type="InterPro" id="IPR005486">
    <property type="entry name" value="Glucokinase_regulatory_CS"/>
</dbReference>
<dbReference type="NCBIfam" id="NF009222">
    <property type="entry name" value="PRK12570.1"/>
    <property type="match status" value="1"/>
</dbReference>
<dbReference type="PANTHER" id="PTHR10088">
    <property type="entry name" value="GLUCOKINASE REGULATORY PROTEIN"/>
    <property type="match status" value="1"/>
</dbReference>
<dbReference type="Gene3D" id="1.10.8.1080">
    <property type="match status" value="1"/>
</dbReference>
<dbReference type="Pfam" id="PF20741">
    <property type="entry name" value="GKRP-like_C"/>
    <property type="match status" value="1"/>
</dbReference>
<comment type="miscellaneous">
    <text evidence="3">A lyase-type mechanism (elimination/hydration) is suggested for the cleavage of the lactyl ether bond of MurNAc 6-phosphate, with the formation of an alpha,beta-unsaturated aldehyde intermediate with (E)-stereochemistry, followed by the syn addition of water to give product.</text>
</comment>
<feature type="domain" description="SIS" evidence="4">
    <location>
        <begin position="68"/>
        <end position="231"/>
    </location>
</feature>
<evidence type="ECO:0000313" key="5">
    <source>
        <dbReference type="EMBL" id="MCI2284542.1"/>
    </source>
</evidence>
<name>A0ABS9X2R8_9GAMM</name>
<dbReference type="NCBIfam" id="TIGR00274">
    <property type="entry name" value="N-acetylmuramic acid 6-phosphate etherase"/>
    <property type="match status" value="1"/>
</dbReference>
<comment type="catalytic activity">
    <reaction evidence="3">
        <text>N-acetyl-D-muramate 6-phosphate + H2O = N-acetyl-D-glucosamine 6-phosphate + (R)-lactate</text>
        <dbReference type="Rhea" id="RHEA:26410"/>
        <dbReference type="ChEBI" id="CHEBI:15377"/>
        <dbReference type="ChEBI" id="CHEBI:16004"/>
        <dbReference type="ChEBI" id="CHEBI:57513"/>
        <dbReference type="ChEBI" id="CHEBI:58722"/>
        <dbReference type="EC" id="4.2.1.126"/>
    </reaction>
</comment>
<evidence type="ECO:0000256" key="1">
    <source>
        <dbReference type="ARBA" id="ARBA00023239"/>
    </source>
</evidence>
<comment type="function">
    <text evidence="3">Specifically catalyzes the cleavage of the D-lactyl ether substituent of MurNAc 6-phosphate, producing GlcNAc 6-phosphate and D-lactate. Together with AnmK, is also required for the utilization of anhydro-N-acetylmuramic acid (anhMurNAc) either imported from the medium or derived from its own cell wall murein, and thus plays a role in cell wall recycling.</text>
</comment>
<comment type="pathway">
    <text evidence="3">Amino-sugar metabolism; 1,6-anhydro-N-acetylmuramate degradation.</text>
</comment>
<comment type="subunit">
    <text evidence="3">Homodimer.</text>
</comment>
<dbReference type="InterPro" id="IPR001347">
    <property type="entry name" value="SIS_dom"/>
</dbReference>
<dbReference type="RefSeq" id="WP_242286972.1">
    <property type="nucleotide sequence ID" value="NZ_JAKKSL010000002.1"/>
</dbReference>
<feature type="active site" evidence="3">
    <location>
        <position position="127"/>
    </location>
</feature>
<keyword evidence="2 3" id="KW-0119">Carbohydrate metabolism</keyword>
<evidence type="ECO:0000256" key="3">
    <source>
        <dbReference type="HAMAP-Rule" id="MF_00068"/>
    </source>
</evidence>
<dbReference type="SUPFAM" id="SSF53697">
    <property type="entry name" value="SIS domain"/>
    <property type="match status" value="1"/>
</dbReference>
<evidence type="ECO:0000259" key="4">
    <source>
        <dbReference type="PROSITE" id="PS51464"/>
    </source>
</evidence>
<dbReference type="PANTHER" id="PTHR10088:SF4">
    <property type="entry name" value="GLUCOKINASE REGULATORY PROTEIN"/>
    <property type="match status" value="1"/>
</dbReference>
<dbReference type="GO" id="GO:0016829">
    <property type="term" value="F:lyase activity"/>
    <property type="evidence" value="ECO:0007669"/>
    <property type="project" value="UniProtKB-KW"/>
</dbReference>
<proteinExistence type="inferred from homology"/>
<dbReference type="InterPro" id="IPR005488">
    <property type="entry name" value="Etherase_MurQ"/>
</dbReference>
<organism evidence="5 6">
    <name type="scientific">Colwellia maritima</name>
    <dbReference type="NCBI Taxonomy" id="2912588"/>
    <lineage>
        <taxon>Bacteria</taxon>
        <taxon>Pseudomonadati</taxon>
        <taxon>Pseudomonadota</taxon>
        <taxon>Gammaproteobacteria</taxon>
        <taxon>Alteromonadales</taxon>
        <taxon>Colwelliaceae</taxon>
        <taxon>Colwellia</taxon>
    </lineage>
</organism>